<dbReference type="RefSeq" id="WP_007915483.1">
    <property type="nucleotide sequence ID" value="NZ_ADVG01000003.1"/>
</dbReference>
<feature type="domain" description="Peptidase C51" evidence="2">
    <location>
        <begin position="144"/>
        <end position="232"/>
    </location>
</feature>
<name>D6TV87_KTERA</name>
<dbReference type="Pfam" id="PF05257">
    <property type="entry name" value="CHAP"/>
    <property type="match status" value="1"/>
</dbReference>
<accession>D6TV87</accession>
<sequence length="413" mass="43873">MSKVRGSSALGLGGLGGGGGILGSFGGVVTTLGLHMFAFIVGSLFLLGGIGGWWTANMKASYDSEMNPPTTTASSGTLDGDLMQMINSKNAVLVGVAIERVLKENANGSLNVVDRSNPVMQVVINRLKQEGGGSIPDEADFDPMQCAYFIHTTFLMAGVDLPAQPTAHEYWTNRAPYESRGWNYIPNGTGMPSPGDLVVLAGPNPAGHIAMVAGVDPPQGGKSGYVYMVQGNAPNNYTQNASEHLTFMRWSINSSGLMQSGWSSFTIEGFIHNKALSQQWGDPFHAAYTPTGGASCDKNATPLTNDQATALASQAGFTGHSLLVIVAIAHAESGLNPKNCLTNTDQYHSLDRGIIQINNHWHSEVSDACAFDPKCAFEQGYRISNNGTSFTPWATYTNGNPPPYRQFMPNGEA</sequence>
<evidence type="ECO:0000313" key="4">
    <source>
        <dbReference type="EMBL" id="EFH84187.1"/>
    </source>
</evidence>
<gene>
    <name evidence="4" type="ORF">Krac_5209</name>
</gene>
<dbReference type="InterPro" id="IPR007921">
    <property type="entry name" value="CHAP_dom"/>
</dbReference>
<dbReference type="SUPFAM" id="SSF53955">
    <property type="entry name" value="Lysozyme-like"/>
    <property type="match status" value="1"/>
</dbReference>
<dbReference type="InterPro" id="IPR023346">
    <property type="entry name" value="Lysozyme-like_dom_sf"/>
</dbReference>
<keyword evidence="1" id="KW-0472">Membrane</keyword>
<keyword evidence="1" id="KW-0812">Transmembrane</keyword>
<dbReference type="Gene3D" id="1.10.530.10">
    <property type="match status" value="1"/>
</dbReference>
<dbReference type="Gene3D" id="3.90.1720.10">
    <property type="entry name" value="endopeptidase domain like (from Nostoc punctiforme)"/>
    <property type="match status" value="1"/>
</dbReference>
<dbReference type="STRING" id="485913.Krac_5209"/>
<evidence type="ECO:0000313" key="5">
    <source>
        <dbReference type="Proteomes" id="UP000004508"/>
    </source>
</evidence>
<keyword evidence="1" id="KW-1133">Transmembrane helix</keyword>
<feature type="domain" description="Transglycosylase SLT" evidence="3">
    <location>
        <begin position="310"/>
        <end position="395"/>
    </location>
</feature>
<proteinExistence type="predicted"/>
<feature type="transmembrane region" description="Helical" evidence="1">
    <location>
        <begin position="12"/>
        <end position="30"/>
    </location>
</feature>
<reference evidence="4 5" key="1">
    <citation type="journal article" date="2011" name="Stand. Genomic Sci.">
        <title>Non-contiguous finished genome sequence and contextual data of the filamentous soil bacterium Ktedonobacter racemifer type strain (SOSP1-21).</title>
        <authorList>
            <person name="Chang Y.J."/>
            <person name="Land M."/>
            <person name="Hauser L."/>
            <person name="Chertkov O."/>
            <person name="Del Rio T.G."/>
            <person name="Nolan M."/>
            <person name="Copeland A."/>
            <person name="Tice H."/>
            <person name="Cheng J.F."/>
            <person name="Lucas S."/>
            <person name="Han C."/>
            <person name="Goodwin L."/>
            <person name="Pitluck S."/>
            <person name="Ivanova N."/>
            <person name="Ovchinikova G."/>
            <person name="Pati A."/>
            <person name="Chen A."/>
            <person name="Palaniappan K."/>
            <person name="Mavromatis K."/>
            <person name="Liolios K."/>
            <person name="Brettin T."/>
            <person name="Fiebig A."/>
            <person name="Rohde M."/>
            <person name="Abt B."/>
            <person name="Goker M."/>
            <person name="Detter J.C."/>
            <person name="Woyke T."/>
            <person name="Bristow J."/>
            <person name="Eisen J.A."/>
            <person name="Markowitz V."/>
            <person name="Hugenholtz P."/>
            <person name="Kyrpides N.C."/>
            <person name="Klenk H.P."/>
            <person name="Lapidus A."/>
        </authorList>
    </citation>
    <scope>NUCLEOTIDE SEQUENCE [LARGE SCALE GENOMIC DNA]</scope>
    <source>
        <strain evidence="5">DSM 44963</strain>
    </source>
</reference>
<dbReference type="SUPFAM" id="SSF54001">
    <property type="entry name" value="Cysteine proteinases"/>
    <property type="match status" value="1"/>
</dbReference>
<evidence type="ECO:0000256" key="1">
    <source>
        <dbReference type="SAM" id="Phobius"/>
    </source>
</evidence>
<keyword evidence="5" id="KW-1185">Reference proteome</keyword>
<dbReference type="InterPro" id="IPR038765">
    <property type="entry name" value="Papain-like_cys_pep_sf"/>
</dbReference>
<evidence type="ECO:0000259" key="3">
    <source>
        <dbReference type="Pfam" id="PF18896"/>
    </source>
</evidence>
<dbReference type="EMBL" id="ADVG01000003">
    <property type="protein sequence ID" value="EFH84187.1"/>
    <property type="molecule type" value="Genomic_DNA"/>
</dbReference>
<dbReference type="Pfam" id="PF18896">
    <property type="entry name" value="SLT_3"/>
    <property type="match status" value="1"/>
</dbReference>
<dbReference type="InParanoid" id="D6TV87"/>
<feature type="transmembrane region" description="Helical" evidence="1">
    <location>
        <begin position="36"/>
        <end position="56"/>
    </location>
</feature>
<evidence type="ECO:0008006" key="6">
    <source>
        <dbReference type="Google" id="ProtNLM"/>
    </source>
</evidence>
<evidence type="ECO:0000259" key="2">
    <source>
        <dbReference type="Pfam" id="PF05257"/>
    </source>
</evidence>
<dbReference type="OrthoDB" id="9815928at2"/>
<dbReference type="Proteomes" id="UP000004508">
    <property type="component" value="Unassembled WGS sequence"/>
</dbReference>
<comment type="caution">
    <text evidence="4">The sequence shown here is derived from an EMBL/GenBank/DDBJ whole genome shotgun (WGS) entry which is preliminary data.</text>
</comment>
<organism evidence="4 5">
    <name type="scientific">Ktedonobacter racemifer DSM 44963</name>
    <dbReference type="NCBI Taxonomy" id="485913"/>
    <lineage>
        <taxon>Bacteria</taxon>
        <taxon>Bacillati</taxon>
        <taxon>Chloroflexota</taxon>
        <taxon>Ktedonobacteria</taxon>
        <taxon>Ktedonobacterales</taxon>
        <taxon>Ktedonobacteraceae</taxon>
        <taxon>Ktedonobacter</taxon>
    </lineage>
</organism>
<dbReference type="eggNOG" id="COG0741">
    <property type="taxonomic scope" value="Bacteria"/>
</dbReference>
<dbReference type="InterPro" id="IPR043992">
    <property type="entry name" value="SLT_3"/>
</dbReference>
<protein>
    <recommendedName>
        <fullName evidence="6">Peptidase C51 domain-containing protein</fullName>
    </recommendedName>
</protein>
<dbReference type="AlphaFoldDB" id="D6TV87"/>